<dbReference type="CDD" id="cd09076">
    <property type="entry name" value="L1-EN"/>
    <property type="match status" value="1"/>
</dbReference>
<evidence type="ECO:0000256" key="1">
    <source>
        <dbReference type="SAM" id="MobiDB-lite"/>
    </source>
</evidence>
<protein>
    <recommendedName>
        <fullName evidence="2">Reverse transcriptase domain-containing protein</fullName>
    </recommendedName>
</protein>
<reference evidence="3" key="2">
    <citation type="submission" date="2020-10" db="EMBL/GenBank/DDBJ databases">
        <authorList>
            <person name="Scholz U."/>
            <person name="Mascher M."/>
            <person name="Fiebig A."/>
        </authorList>
    </citation>
    <scope>NUCLEOTIDE SEQUENCE [LARGE SCALE GENOMIC DNA]</scope>
    <source>
        <strain evidence="3">cv. Morex</strain>
    </source>
</reference>
<dbReference type="PROSITE" id="PS50878">
    <property type="entry name" value="RT_POL"/>
    <property type="match status" value="1"/>
</dbReference>
<feature type="domain" description="Reverse transcriptase" evidence="2">
    <location>
        <begin position="598"/>
        <end position="860"/>
    </location>
</feature>
<name>A0A8I7BEU3_HORVV</name>
<keyword evidence="4" id="KW-1185">Reference proteome</keyword>
<proteinExistence type="predicted"/>
<dbReference type="Gene3D" id="3.30.70.270">
    <property type="match status" value="1"/>
</dbReference>
<organism evidence="3 4">
    <name type="scientific">Hordeum vulgare subsp. vulgare</name>
    <name type="common">Domesticated barley</name>
    <dbReference type="NCBI Taxonomy" id="112509"/>
    <lineage>
        <taxon>Eukaryota</taxon>
        <taxon>Viridiplantae</taxon>
        <taxon>Streptophyta</taxon>
        <taxon>Embryophyta</taxon>
        <taxon>Tracheophyta</taxon>
        <taxon>Spermatophyta</taxon>
        <taxon>Magnoliopsida</taxon>
        <taxon>Liliopsida</taxon>
        <taxon>Poales</taxon>
        <taxon>Poaceae</taxon>
        <taxon>BOP clade</taxon>
        <taxon>Pooideae</taxon>
        <taxon>Triticodae</taxon>
        <taxon>Triticeae</taxon>
        <taxon>Hordeinae</taxon>
        <taxon>Hordeum</taxon>
    </lineage>
</organism>
<reference evidence="4" key="1">
    <citation type="journal article" date="2012" name="Nature">
        <title>A physical, genetic and functional sequence assembly of the barley genome.</title>
        <authorList>
            <consortium name="The International Barley Genome Sequencing Consortium"/>
            <person name="Mayer K.F."/>
            <person name="Waugh R."/>
            <person name="Brown J.W."/>
            <person name="Schulman A."/>
            <person name="Langridge P."/>
            <person name="Platzer M."/>
            <person name="Fincher G.B."/>
            <person name="Muehlbauer G.J."/>
            <person name="Sato K."/>
            <person name="Close T.J."/>
            <person name="Wise R.P."/>
            <person name="Stein N."/>
        </authorList>
    </citation>
    <scope>NUCLEOTIDE SEQUENCE [LARGE SCALE GENOMIC DNA]</scope>
    <source>
        <strain evidence="4">cv. Morex</strain>
    </source>
</reference>
<dbReference type="InterPro" id="IPR043128">
    <property type="entry name" value="Rev_trsase/Diguanyl_cyclase"/>
</dbReference>
<dbReference type="SUPFAM" id="SSF56672">
    <property type="entry name" value="DNA/RNA polymerases"/>
    <property type="match status" value="1"/>
</dbReference>
<dbReference type="SMR" id="A0A8I7BEU3"/>
<evidence type="ECO:0000313" key="4">
    <source>
        <dbReference type="Proteomes" id="UP000011116"/>
    </source>
</evidence>
<dbReference type="CDD" id="cd01650">
    <property type="entry name" value="RT_nLTR_like"/>
    <property type="match status" value="1"/>
</dbReference>
<accession>A0A8I7BEU3</accession>
<dbReference type="InterPro" id="IPR036691">
    <property type="entry name" value="Endo/exonu/phosph_ase_sf"/>
</dbReference>
<dbReference type="SUPFAM" id="SSF56219">
    <property type="entry name" value="DNase I-like"/>
    <property type="match status" value="1"/>
</dbReference>
<dbReference type="Pfam" id="PF03372">
    <property type="entry name" value="Exo_endo_phos"/>
    <property type="match status" value="1"/>
</dbReference>
<dbReference type="InterPro" id="IPR043502">
    <property type="entry name" value="DNA/RNA_pol_sf"/>
</dbReference>
<dbReference type="Gene3D" id="3.60.10.10">
    <property type="entry name" value="Endonuclease/exonuclease/phosphatase"/>
    <property type="match status" value="1"/>
</dbReference>
<dbReference type="EnsemblPlants" id="HORVU.MOREX.r3.7HG0712050.1">
    <property type="protein sequence ID" value="HORVU.MOREX.r3.7HG0712050.1.CDS1"/>
    <property type="gene ID" value="HORVU.MOREX.r3.7HG0712050"/>
</dbReference>
<sequence length="1040" mass="120054">MEMKPKGNSLGRNPLSDAPHRNPGVVSNGQGPGRHPLGGAPYLDQDTVISEQGSGRRILSGALHRRPGVVKNEQGSLHLTRRVRKVRKLAEPRRIRLGSWNVGSLTGKLRELVDTAVRRRVDVLCVQETKWKGQKAKEVEDAGFKLWYTGTTSNKNGVGILVNKSLRDGVVDVKRQGDRMILVKLVVGDLVLNVISAYAPQVGHNESTKREFWEGLEDLVRRVLIGEKLFIGGDLNGHVGTSNTGFEKVHGGFGYGIRNQEGEDVLSFALAYDMVVANTLFRKRESHLVTFSSGLHSSQIDFVLSRREDRRACIDCKAIPGESVVPQHKLVVADFRFRIRVQRDKRAKVARTKWWKLKGEASQAFRERVIKEGPWEEGGDANLMWTSMATFLRKVAVEEFGVTKGSRREAKDTWWWNDEVQKVIREKKDCFRCLYLDRSAANMEKYKVAKKAAKRAVSEARGRAYEDLYQRLNTKEGERDIYKMAKIRERKTRDVGEVKCIKDGDDQLLVKDEAIKRRWREYVDNLYNGEVDSSTIELDDSFDDTSMCFVRRIQECEVKEALKRMKVGKAMGPDGIPIEVWRGLGDIAIVWLTRLFNLIFRSNKMPEEWRRSILVPIFKNKGDVQSCTNYRGIKMMSHTMKLWKRVIEHRLRRLTSVTKNQFGFMPGRSTMEAIFLVRQLMERYMEQKKDLHMVFIDLEKAYDKIPQNVMWWALEKHKVPIKYITLIKDMYDNVVTSVRTSDGDTDDFPIRIGLHQGSALRPYLFDLVMDEVTRDIQGDIPWCMLFADDVVLVDDSRTGVNRKLELWRRTLESKGFRLSRTKTKYMRCGFSATRHEDGDVSLGGQVVPERAMFRYLGSMLQKDGDIDEDVGHRIKVGWMKWRQASGVLSDKRVPQKLKGRFYKTVVRPAMLYGAECWPTKRRHIQQLGVAEMRMLRWICGHTRKDRVRNDDIRERLGVAPIEEKLVQHRLRWFGHIQRMPSKAPVHSGRIKRDGNVKRGRGRPNLTWEESVNRDLKVWNIEKDLAMDRGAWKLAIHVPEP</sequence>
<dbReference type="InterPro" id="IPR005135">
    <property type="entry name" value="Endo/exonuclease/phosphatase"/>
</dbReference>
<dbReference type="Gramene" id="HORVU.MOREX.r3.7HG0712050.1">
    <property type="protein sequence ID" value="HORVU.MOREX.r3.7HG0712050.1.CDS1"/>
    <property type="gene ID" value="HORVU.MOREX.r3.7HG0712050"/>
</dbReference>
<dbReference type="AlphaFoldDB" id="A0A8I7BEU3"/>
<reference evidence="3" key="3">
    <citation type="submission" date="2022-01" db="UniProtKB">
        <authorList>
            <consortium name="EnsemblPlants"/>
        </authorList>
    </citation>
    <scope>IDENTIFICATION</scope>
    <source>
        <strain evidence="3">subsp. vulgare</strain>
    </source>
</reference>
<dbReference type="PANTHER" id="PTHR19446">
    <property type="entry name" value="REVERSE TRANSCRIPTASES"/>
    <property type="match status" value="1"/>
</dbReference>
<dbReference type="Proteomes" id="UP000011116">
    <property type="component" value="Chromosome 7H"/>
</dbReference>
<dbReference type="Pfam" id="PF00078">
    <property type="entry name" value="RVT_1"/>
    <property type="match status" value="1"/>
</dbReference>
<evidence type="ECO:0000313" key="3">
    <source>
        <dbReference type="EnsemblPlants" id="HORVU.MOREX.r3.7HG0712050.1.CDS1"/>
    </source>
</evidence>
<dbReference type="InterPro" id="IPR000477">
    <property type="entry name" value="RT_dom"/>
</dbReference>
<evidence type="ECO:0000259" key="2">
    <source>
        <dbReference type="PROSITE" id="PS50878"/>
    </source>
</evidence>
<feature type="region of interest" description="Disordered" evidence="1">
    <location>
        <begin position="1"/>
        <end position="44"/>
    </location>
</feature>
<dbReference type="GO" id="GO:0003824">
    <property type="term" value="F:catalytic activity"/>
    <property type="evidence" value="ECO:0007669"/>
    <property type="project" value="InterPro"/>
</dbReference>